<proteinExistence type="predicted"/>
<organism evidence="3 4">
    <name type="scientific">Xenotaenia resolanae</name>
    <dbReference type="NCBI Taxonomy" id="208358"/>
    <lineage>
        <taxon>Eukaryota</taxon>
        <taxon>Metazoa</taxon>
        <taxon>Chordata</taxon>
        <taxon>Craniata</taxon>
        <taxon>Vertebrata</taxon>
        <taxon>Euteleostomi</taxon>
        <taxon>Actinopterygii</taxon>
        <taxon>Neopterygii</taxon>
        <taxon>Teleostei</taxon>
        <taxon>Neoteleostei</taxon>
        <taxon>Acanthomorphata</taxon>
        <taxon>Ovalentaria</taxon>
        <taxon>Atherinomorphae</taxon>
        <taxon>Cyprinodontiformes</taxon>
        <taxon>Goodeidae</taxon>
        <taxon>Xenotaenia</taxon>
    </lineage>
</organism>
<feature type="compositionally biased region" description="Polar residues" evidence="1">
    <location>
        <begin position="604"/>
        <end position="613"/>
    </location>
</feature>
<feature type="compositionally biased region" description="Acidic residues" evidence="1">
    <location>
        <begin position="437"/>
        <end position="446"/>
    </location>
</feature>
<feature type="region of interest" description="Disordered" evidence="1">
    <location>
        <begin position="588"/>
        <end position="613"/>
    </location>
</feature>
<feature type="compositionally biased region" description="Low complexity" evidence="1">
    <location>
        <begin position="155"/>
        <end position="168"/>
    </location>
</feature>
<dbReference type="PROSITE" id="PS01159">
    <property type="entry name" value="WW_DOMAIN_1"/>
    <property type="match status" value="1"/>
</dbReference>
<feature type="region of interest" description="Disordered" evidence="1">
    <location>
        <begin position="256"/>
        <end position="309"/>
    </location>
</feature>
<feature type="region of interest" description="Disordered" evidence="1">
    <location>
        <begin position="425"/>
        <end position="523"/>
    </location>
</feature>
<feature type="domain" description="WW" evidence="2">
    <location>
        <begin position="523"/>
        <end position="556"/>
    </location>
</feature>
<gene>
    <name evidence="3" type="ORF">XENORESO_000635</name>
</gene>
<dbReference type="Gene3D" id="2.20.70.10">
    <property type="match status" value="1"/>
</dbReference>
<evidence type="ECO:0000259" key="2">
    <source>
        <dbReference type="PROSITE" id="PS50020"/>
    </source>
</evidence>
<feature type="compositionally biased region" description="Basic and acidic residues" evidence="1">
    <location>
        <begin position="466"/>
        <end position="480"/>
    </location>
</feature>
<feature type="non-terminal residue" evidence="3">
    <location>
        <position position="643"/>
    </location>
</feature>
<comment type="caution">
    <text evidence="3">The sequence shown here is derived from an EMBL/GenBank/DDBJ whole genome shotgun (WGS) entry which is preliminary data.</text>
</comment>
<dbReference type="InterPro" id="IPR001202">
    <property type="entry name" value="WW_dom"/>
</dbReference>
<dbReference type="SUPFAM" id="SSF51045">
    <property type="entry name" value="WW domain"/>
    <property type="match status" value="1"/>
</dbReference>
<evidence type="ECO:0000256" key="1">
    <source>
        <dbReference type="SAM" id="MobiDB-lite"/>
    </source>
</evidence>
<name>A0ABV0X6G8_9TELE</name>
<dbReference type="InterPro" id="IPR036020">
    <property type="entry name" value="WW_dom_sf"/>
</dbReference>
<feature type="compositionally biased region" description="Acidic residues" evidence="1">
    <location>
        <begin position="107"/>
        <end position="127"/>
    </location>
</feature>
<feature type="region of interest" description="Disordered" evidence="1">
    <location>
        <begin position="38"/>
        <end position="196"/>
    </location>
</feature>
<keyword evidence="4" id="KW-1185">Reference proteome</keyword>
<sequence length="643" mass="69630">MKFFILSADDEEFSLVMEPACNVVGTLAEGNYATGAVDDDTLSVGPDMPDLPLDAPSETDTSIPAQTNEEVPPAEQQEDNRAAQAEQGRVGEESTVRDEASTSPPELEQEEGGSPEQQEDTQEEEQGGEPVPQTEEERKEFEGGAQPESESEHPTTVTNVGAAAAVEAPSEEGTTQQEDSAPGAQQEAIEEGETSCKPCSCQSLFSNCNTQAPSRRKTRPCSLPVSELETVIASACGEPETPRSHYIRIHHLLHSLPSARPPNQEEEGEVTNTTVDSNATSPTLKSSKEEEEEEEDTTQSPSQVRECPGPCCRRSLPRSLSIERLSELNQLLEGEGGQGEHAVVRRISPSCLDSEEGDSNLGGGRRLCGTTHRPPGENECEFCDTSCYSTSCYSTSCYSTSCYSNSGYEGRGRFCSHNRLSSVDSNRLSGSTVFSSQDEEEDEESAFESVPDPVEPEGQDSGGAGGERKNGRKEARRGEQGEPAVAGPSDKNCIGSDLSPPVGHLPVLRPSHDPNHFPAATDQALPPNWEARVDSHGRVFYVDHVNRTTTWQRPGHGGKCSHSIPRSGSTQQMEQLNRRYQNIERTMATEEDGGSRSSDGESEPAQTGPSSPINHQKITYLLQSPAVKFITHPEFFTVLHSNY</sequence>
<feature type="compositionally biased region" description="Basic and acidic residues" evidence="1">
    <location>
        <begin position="89"/>
        <end position="100"/>
    </location>
</feature>
<feature type="compositionally biased region" description="Polar residues" evidence="1">
    <location>
        <begin position="58"/>
        <end position="69"/>
    </location>
</feature>
<feature type="compositionally biased region" description="Polar residues" evidence="1">
    <location>
        <begin position="270"/>
        <end position="285"/>
    </location>
</feature>
<evidence type="ECO:0000313" key="4">
    <source>
        <dbReference type="Proteomes" id="UP001444071"/>
    </source>
</evidence>
<dbReference type="InterPro" id="IPR040524">
    <property type="entry name" value="HECW1_helix"/>
</dbReference>
<dbReference type="SMART" id="SM00456">
    <property type="entry name" value="WW"/>
    <property type="match status" value="1"/>
</dbReference>
<dbReference type="Pfam" id="PF18436">
    <property type="entry name" value="HECW1_helix"/>
    <property type="match status" value="1"/>
</dbReference>
<dbReference type="Pfam" id="PF00397">
    <property type="entry name" value="WW"/>
    <property type="match status" value="1"/>
</dbReference>
<dbReference type="EMBL" id="JAHRIM010091191">
    <property type="protein sequence ID" value="MEQ2277294.1"/>
    <property type="molecule type" value="Genomic_DNA"/>
</dbReference>
<protein>
    <recommendedName>
        <fullName evidence="2">WW domain-containing protein</fullName>
    </recommendedName>
</protein>
<evidence type="ECO:0000313" key="3">
    <source>
        <dbReference type="EMBL" id="MEQ2277294.1"/>
    </source>
</evidence>
<accession>A0ABV0X6G8</accession>
<dbReference type="CDD" id="cd00201">
    <property type="entry name" value="WW"/>
    <property type="match status" value="1"/>
</dbReference>
<reference evidence="3 4" key="1">
    <citation type="submission" date="2021-06" db="EMBL/GenBank/DDBJ databases">
        <authorList>
            <person name="Palmer J.M."/>
        </authorList>
    </citation>
    <scope>NUCLEOTIDE SEQUENCE [LARGE SCALE GENOMIC DNA]</scope>
    <source>
        <strain evidence="3 4">XR_2019</strain>
        <tissue evidence="3">Muscle</tissue>
    </source>
</reference>
<dbReference type="Proteomes" id="UP001444071">
    <property type="component" value="Unassembled WGS sequence"/>
</dbReference>
<dbReference type="PROSITE" id="PS50020">
    <property type="entry name" value="WW_DOMAIN_2"/>
    <property type="match status" value="1"/>
</dbReference>